<keyword evidence="6" id="KW-0326">Glycosidase</keyword>
<gene>
    <name evidence="11" type="ORF">MELLADRAFT_84986</name>
</gene>
<evidence type="ECO:0000256" key="6">
    <source>
        <dbReference type="ARBA" id="ARBA00023295"/>
    </source>
</evidence>
<dbReference type="CDD" id="cd10812">
    <property type="entry name" value="GH38N_AMII_ScAms1_like"/>
    <property type="match status" value="1"/>
</dbReference>
<comment type="function">
    <text evidence="7">Degrades free oligosaccharides in the vacuole.</text>
</comment>
<keyword evidence="5 11" id="KW-0378">Hydrolase</keyword>
<dbReference type="OrthoDB" id="10261055at2759"/>
<evidence type="ECO:0000256" key="4">
    <source>
        <dbReference type="ARBA" id="ARBA00022723"/>
    </source>
</evidence>
<dbReference type="InterPro" id="IPR011013">
    <property type="entry name" value="Gal_mutarotase_sf_dom"/>
</dbReference>
<evidence type="ECO:0000256" key="1">
    <source>
        <dbReference type="ARBA" id="ARBA00000365"/>
    </source>
</evidence>
<dbReference type="KEGG" id="mlr:MELLADRAFT_84986"/>
<dbReference type="InterPro" id="IPR011682">
    <property type="entry name" value="Glyco_hydro_38_C"/>
</dbReference>
<evidence type="ECO:0000256" key="7">
    <source>
        <dbReference type="ARBA" id="ARBA00054985"/>
    </source>
</evidence>
<evidence type="ECO:0000256" key="5">
    <source>
        <dbReference type="ARBA" id="ARBA00022801"/>
    </source>
</evidence>
<dbReference type="InterPro" id="IPR037094">
    <property type="entry name" value="Glyco_hydro_38_cen_sf"/>
</dbReference>
<dbReference type="Pfam" id="PF01074">
    <property type="entry name" value="Glyco_hydro_38N"/>
    <property type="match status" value="1"/>
</dbReference>
<accession>F4RGU4</accession>
<feature type="region of interest" description="Disordered" evidence="9">
    <location>
        <begin position="1"/>
        <end position="24"/>
    </location>
</feature>
<dbReference type="InterPro" id="IPR011330">
    <property type="entry name" value="Glyco_hydro/deAcase_b/a-brl"/>
</dbReference>
<dbReference type="EMBL" id="GL883101">
    <property type="protein sequence ID" value="EGG08334.1"/>
    <property type="molecule type" value="Genomic_DNA"/>
</dbReference>
<evidence type="ECO:0000256" key="8">
    <source>
        <dbReference type="ARBA" id="ARBA00071615"/>
    </source>
</evidence>
<comment type="catalytic activity">
    <reaction evidence="1">
        <text>Hydrolysis of terminal, non-reducing alpha-D-mannose residues in alpha-D-mannosides.</text>
        <dbReference type="EC" id="3.2.1.24"/>
    </reaction>
</comment>
<dbReference type="GO" id="GO:0046872">
    <property type="term" value="F:metal ion binding"/>
    <property type="evidence" value="ECO:0007669"/>
    <property type="project" value="UniProtKB-KW"/>
</dbReference>
<dbReference type="EC" id="3.2.1.24" evidence="3"/>
<evidence type="ECO:0000313" key="12">
    <source>
        <dbReference type="Proteomes" id="UP000001072"/>
    </source>
</evidence>
<evidence type="ECO:0000256" key="2">
    <source>
        <dbReference type="ARBA" id="ARBA00009792"/>
    </source>
</evidence>
<dbReference type="FunFam" id="3.20.110.10:FF:000002">
    <property type="entry name" value="alpha-mannosidase 2C1 isoform X1"/>
    <property type="match status" value="1"/>
</dbReference>
<evidence type="ECO:0000256" key="9">
    <source>
        <dbReference type="SAM" id="MobiDB-lite"/>
    </source>
</evidence>
<evidence type="ECO:0000313" key="11">
    <source>
        <dbReference type="EMBL" id="EGG08334.1"/>
    </source>
</evidence>
<dbReference type="GO" id="GO:0004559">
    <property type="term" value="F:alpha-mannosidase activity"/>
    <property type="evidence" value="ECO:0007669"/>
    <property type="project" value="UniProtKB-EC"/>
</dbReference>
<dbReference type="PANTHER" id="PTHR46017">
    <property type="entry name" value="ALPHA-MANNOSIDASE 2C1"/>
    <property type="match status" value="1"/>
</dbReference>
<dbReference type="GO" id="GO:0009313">
    <property type="term" value="P:oligosaccharide catabolic process"/>
    <property type="evidence" value="ECO:0007669"/>
    <property type="project" value="TreeGrafter"/>
</dbReference>
<dbReference type="SUPFAM" id="SSF88713">
    <property type="entry name" value="Glycoside hydrolase/deacetylase"/>
    <property type="match status" value="1"/>
</dbReference>
<proteinExistence type="inferred from homology"/>
<dbReference type="Pfam" id="PF07748">
    <property type="entry name" value="Glyco_hydro_38C"/>
    <property type="match status" value="1"/>
</dbReference>
<dbReference type="STRING" id="747676.F4RGU4"/>
<evidence type="ECO:0000259" key="10">
    <source>
        <dbReference type="SMART" id="SM00872"/>
    </source>
</evidence>
<evidence type="ECO:0000256" key="3">
    <source>
        <dbReference type="ARBA" id="ARBA00012752"/>
    </source>
</evidence>
<dbReference type="SUPFAM" id="SSF74650">
    <property type="entry name" value="Galactose mutarotase-like"/>
    <property type="match status" value="1"/>
</dbReference>
<dbReference type="InterPro" id="IPR041147">
    <property type="entry name" value="GH38_C"/>
</dbReference>
<dbReference type="RefSeq" id="XP_007408532.1">
    <property type="nucleotide sequence ID" value="XM_007408470.1"/>
</dbReference>
<reference evidence="12" key="1">
    <citation type="journal article" date="2011" name="Proc. Natl. Acad. Sci. U.S.A.">
        <title>Obligate biotrophy features unraveled by the genomic analysis of rust fungi.</title>
        <authorList>
            <person name="Duplessis S."/>
            <person name="Cuomo C.A."/>
            <person name="Lin Y.-C."/>
            <person name="Aerts A."/>
            <person name="Tisserant E."/>
            <person name="Veneault-Fourrey C."/>
            <person name="Joly D.L."/>
            <person name="Hacquard S."/>
            <person name="Amselem J."/>
            <person name="Cantarel B.L."/>
            <person name="Chiu R."/>
            <person name="Coutinho P.M."/>
            <person name="Feau N."/>
            <person name="Field M."/>
            <person name="Frey P."/>
            <person name="Gelhaye E."/>
            <person name="Goldberg J."/>
            <person name="Grabherr M.G."/>
            <person name="Kodira C.D."/>
            <person name="Kohler A."/>
            <person name="Kuees U."/>
            <person name="Lindquist E.A."/>
            <person name="Lucas S.M."/>
            <person name="Mago R."/>
            <person name="Mauceli E."/>
            <person name="Morin E."/>
            <person name="Murat C."/>
            <person name="Pangilinan J.L."/>
            <person name="Park R."/>
            <person name="Pearson M."/>
            <person name="Quesneville H."/>
            <person name="Rouhier N."/>
            <person name="Sakthikumar S."/>
            <person name="Salamov A.A."/>
            <person name="Schmutz J."/>
            <person name="Selles B."/>
            <person name="Shapiro H."/>
            <person name="Tanguay P."/>
            <person name="Tuskan G.A."/>
            <person name="Henrissat B."/>
            <person name="Van de Peer Y."/>
            <person name="Rouze P."/>
            <person name="Ellis J.G."/>
            <person name="Dodds P.N."/>
            <person name="Schein J.E."/>
            <person name="Zhong S."/>
            <person name="Hamelin R.C."/>
            <person name="Grigoriev I.V."/>
            <person name="Szabo L.J."/>
            <person name="Martin F."/>
        </authorList>
    </citation>
    <scope>NUCLEOTIDE SEQUENCE [LARGE SCALE GENOMIC DNA]</scope>
    <source>
        <strain evidence="12">98AG31 / pathotype 3-4-7</strain>
    </source>
</reference>
<dbReference type="InterPro" id="IPR027291">
    <property type="entry name" value="Glyco_hydro_38_N_sf"/>
</dbReference>
<dbReference type="Gene3D" id="3.20.110.10">
    <property type="entry name" value="Glycoside hydrolase 38, N terminal domain"/>
    <property type="match status" value="1"/>
</dbReference>
<sequence length="1165" mass="131519">MSTQHHGSADLRGPSVTPNYPLREPFPRANRFRNITLSHLDNFEGGDYAEYNITSVLFEVGRDGSESAVQLEVWSAPGTTKPTFAEAVKQKYTKIGVGFEFGPSWTNHWIRATLNVKSEWRDKERVQFEFDPGHFPGTWRGQLTDQIRRSQGITGGHGGERRVEFIIPKVDRHLPLRLYIEVSANGLFGVPDEGKPIHIKKYYKLESADIVVPRQEAWHLMWDMRVIRDITKSLPVTNPSCLKAQSVAMEISNTFRADDLSTIATCRKIAEKVLGKNWSSQSPYQEDHDWNPDEQRDGVPVLGIGNCHIDVRITLTITFIVWSKSYMSLSQTAWLWPFSATQQKVARSWSTQIDLIQRYPEYNFVASQAQQFKWLEELYPQLFSKVRREIENGRFHIVGGSWVEHDTNLPSGESLCRQFSYGQRYFKSRFGKTCDVLWLPDSFGYGSQIPQICRLAGISCFFTQKLSWSQFNKFPHSTFNWIGIDGTQVLVHMTPVDTYNSQATVGDVIKATSNHKDLEWSDKSLLAFGNGDGGGGPLAPMLESLRRIRAAANHAPASGIPKVTLGRSVSDFFKEILHNTRGGRDLPTWRGELYLEYHRGTYTSHGSIKRHNRKSEVMLREIEYLATLASISPDRNGYEYPKDTLDSMWETVLLCQFHDVLPGSAINMVYADAEKMYAEVAKKGAALLEEAHQVLHPKSYPLEFLSNAPNKIGSSIAINTLSFPRQEVVKIPLEQYDGRSAFSVSDSEEDSCFVIAKDGTGNGVMEFVSLSTYREKITPATACTAYGADGELYYILANAFLTVWISPKGQITSVTDTTLGRQILLPDSKAGFVIFQDQPINFDAWDVDIFHLDTKESILASSIEVTEAKGLRASLVVQYEFGKSKILSTISLDAVPGSLKDDAMTMLRFDVIADWHERHRFLKFELPLDINADQATYEIAFGTLNRPTHKNTTWDEAKFEVCGHRFADLSEFGYGVALLNDCKYGYSCEGSYLRLSLLRSATNPDPQQDQGHHRFSFAVLPHRSHFLESNVPQAALAFNNPLHLRFMESGAMIKSSILNDAFQLEGRGARNVFLDTVKRGDDDTFGFHSHKETKSVVLRLYEAFGGSTTLDLITKLPVKEIFVVDILERWVEAVPLVEYVDGGQKVELKFKGFEVKTLKLLLIDE</sequence>
<dbReference type="Gene3D" id="2.70.98.30">
    <property type="entry name" value="Golgi alpha-mannosidase II, domain 4"/>
    <property type="match status" value="1"/>
</dbReference>
<dbReference type="SMART" id="SM00872">
    <property type="entry name" value="Alpha-mann_mid"/>
    <property type="match status" value="1"/>
</dbReference>
<comment type="similarity">
    <text evidence="2">Belongs to the glycosyl hydrolase 38 family.</text>
</comment>
<dbReference type="AlphaFoldDB" id="F4RGU4"/>
<dbReference type="Proteomes" id="UP000001072">
    <property type="component" value="Unassembled WGS sequence"/>
</dbReference>
<feature type="domain" description="Glycoside hydrolase family 38 central" evidence="10">
    <location>
        <begin position="596"/>
        <end position="677"/>
    </location>
</feature>
<dbReference type="Pfam" id="PF09261">
    <property type="entry name" value="Alpha-mann_mid"/>
    <property type="match status" value="1"/>
</dbReference>
<dbReference type="VEuPathDB" id="FungiDB:MELLADRAFT_84986"/>
<dbReference type="GO" id="GO:0006013">
    <property type="term" value="P:mannose metabolic process"/>
    <property type="evidence" value="ECO:0007669"/>
    <property type="project" value="InterPro"/>
</dbReference>
<dbReference type="eggNOG" id="KOG4342">
    <property type="taxonomic scope" value="Eukaryota"/>
</dbReference>
<dbReference type="GO" id="GO:0030246">
    <property type="term" value="F:carbohydrate binding"/>
    <property type="evidence" value="ECO:0007669"/>
    <property type="project" value="InterPro"/>
</dbReference>
<dbReference type="PANTHER" id="PTHR46017:SF1">
    <property type="entry name" value="ALPHA-MANNOSIDASE 2C1"/>
    <property type="match status" value="1"/>
</dbReference>
<dbReference type="FunFam" id="1.20.1270.50:FF:000004">
    <property type="entry name" value="alpha-mannosidase 2C1 isoform X1"/>
    <property type="match status" value="1"/>
</dbReference>
<organism evidence="12">
    <name type="scientific">Melampsora larici-populina (strain 98AG31 / pathotype 3-4-7)</name>
    <name type="common">Poplar leaf rust fungus</name>
    <dbReference type="NCBI Taxonomy" id="747676"/>
    <lineage>
        <taxon>Eukaryota</taxon>
        <taxon>Fungi</taxon>
        <taxon>Dikarya</taxon>
        <taxon>Basidiomycota</taxon>
        <taxon>Pucciniomycotina</taxon>
        <taxon>Pucciniomycetes</taxon>
        <taxon>Pucciniales</taxon>
        <taxon>Melampsoraceae</taxon>
        <taxon>Melampsora</taxon>
    </lineage>
</organism>
<dbReference type="InterPro" id="IPR000602">
    <property type="entry name" value="Glyco_hydro_38_N"/>
</dbReference>
<dbReference type="InParanoid" id="F4RGU4"/>
<dbReference type="InterPro" id="IPR015341">
    <property type="entry name" value="Glyco_hydro_38_cen"/>
</dbReference>
<dbReference type="GeneID" id="18933687"/>
<dbReference type="InterPro" id="IPR028995">
    <property type="entry name" value="Glyco_hydro_57/38_cen_sf"/>
</dbReference>
<dbReference type="FunFam" id="2.70.98.30:FF:000001">
    <property type="entry name" value="alpha-mannosidase 2C1 isoform X2"/>
    <property type="match status" value="1"/>
</dbReference>
<dbReference type="Pfam" id="PF22907">
    <property type="entry name" value="Ams1-like_1st"/>
    <property type="match status" value="1"/>
</dbReference>
<keyword evidence="4" id="KW-0479">Metal-binding</keyword>
<dbReference type="SUPFAM" id="SSF88688">
    <property type="entry name" value="Families 57/38 glycoside transferase middle domain"/>
    <property type="match status" value="1"/>
</dbReference>
<name>F4RGU4_MELLP</name>
<protein>
    <recommendedName>
        <fullName evidence="8">Alpha-mannosidase</fullName>
        <ecNumber evidence="3">3.2.1.24</ecNumber>
    </recommendedName>
</protein>
<dbReference type="Pfam" id="PF17677">
    <property type="entry name" value="Glyco_hydro38C2"/>
    <property type="match status" value="1"/>
</dbReference>
<dbReference type="GO" id="GO:0000329">
    <property type="term" value="C:fungal-type vacuole membrane"/>
    <property type="evidence" value="ECO:0007669"/>
    <property type="project" value="TreeGrafter"/>
</dbReference>
<keyword evidence="12" id="KW-1185">Reference proteome</keyword>
<dbReference type="InterPro" id="IPR054723">
    <property type="entry name" value="Ams1-like_N"/>
</dbReference>
<dbReference type="HOGENOM" id="CLU_003442_0_1_1"/>
<dbReference type="FunCoup" id="F4RGU4">
    <property type="interactions" value="57"/>
</dbReference>
<dbReference type="Gene3D" id="1.20.1270.50">
    <property type="entry name" value="Glycoside hydrolase family 38, central domain"/>
    <property type="match status" value="1"/>
</dbReference>